<feature type="compositionally biased region" description="Low complexity" evidence="1">
    <location>
        <begin position="56"/>
        <end position="80"/>
    </location>
</feature>
<evidence type="ECO:0000313" key="2">
    <source>
        <dbReference type="EMBL" id="RMJ02310.1"/>
    </source>
</evidence>
<reference evidence="2 3" key="1">
    <citation type="submission" date="2017-06" db="EMBL/GenBank/DDBJ databases">
        <title>Comparative genomic analysis of Ambrosia Fusariam Clade fungi.</title>
        <authorList>
            <person name="Stajich J.E."/>
            <person name="Carrillo J."/>
            <person name="Kijimoto T."/>
            <person name="Eskalen A."/>
            <person name="O'Donnell K."/>
            <person name="Kasson M."/>
        </authorList>
    </citation>
    <scope>NUCLEOTIDE SEQUENCE [LARGE SCALE GENOMIC DNA]</scope>
    <source>
        <strain evidence="2">UCR3666</strain>
    </source>
</reference>
<comment type="caution">
    <text evidence="2">The sequence shown here is derived from an EMBL/GenBank/DDBJ whole genome shotgun (WGS) entry which is preliminary data.</text>
</comment>
<gene>
    <name evidence="2" type="ORF">CDV36_015424</name>
</gene>
<name>A0A3M2RAJ0_9HYPO</name>
<accession>A0A3M2RAJ0</accession>
<evidence type="ECO:0000256" key="1">
    <source>
        <dbReference type="SAM" id="MobiDB-lite"/>
    </source>
</evidence>
<keyword evidence="3" id="KW-1185">Reference proteome</keyword>
<feature type="region of interest" description="Disordered" evidence="1">
    <location>
        <begin position="17"/>
        <end position="82"/>
    </location>
</feature>
<proteinExistence type="predicted"/>
<feature type="region of interest" description="Disordered" evidence="1">
    <location>
        <begin position="118"/>
        <end position="160"/>
    </location>
</feature>
<dbReference type="AlphaFoldDB" id="A0A3M2RAJ0"/>
<protein>
    <submittedName>
        <fullName evidence="2">Uncharacterized protein</fullName>
    </submittedName>
</protein>
<organism evidence="2 3">
    <name type="scientific">Fusarium kuroshium</name>
    <dbReference type="NCBI Taxonomy" id="2010991"/>
    <lineage>
        <taxon>Eukaryota</taxon>
        <taxon>Fungi</taxon>
        <taxon>Dikarya</taxon>
        <taxon>Ascomycota</taxon>
        <taxon>Pezizomycotina</taxon>
        <taxon>Sordariomycetes</taxon>
        <taxon>Hypocreomycetidae</taxon>
        <taxon>Hypocreales</taxon>
        <taxon>Nectriaceae</taxon>
        <taxon>Fusarium</taxon>
        <taxon>Fusarium solani species complex</taxon>
    </lineage>
</organism>
<sequence>MSKFSQQASCLRGWWAGLIRPHPSPATGVQKSRKKAQNQPGQGTSKFSRARRDKAAAAAKAASSSSTTPNSVAAASAAAPAPEPKLTAAAMAGALAPEATAKAASSLLLRRPVSAVPCFSGPTASPIPKREQTTRPSFPPKSICDGSVQNATSWPPLPGS</sequence>
<evidence type="ECO:0000313" key="3">
    <source>
        <dbReference type="Proteomes" id="UP000277212"/>
    </source>
</evidence>
<dbReference type="EMBL" id="NKUJ01000579">
    <property type="protein sequence ID" value="RMJ02310.1"/>
    <property type="molecule type" value="Genomic_DNA"/>
</dbReference>
<dbReference type="Proteomes" id="UP000277212">
    <property type="component" value="Unassembled WGS sequence"/>
</dbReference>